<dbReference type="AlphaFoldDB" id="A0AB39RBE0"/>
<sequence length="51" mass="5019">MRPVLIILLAALSGIGAGLLTQAATRSLPSAALAWCGAAATAFVVCHTVIG</sequence>
<dbReference type="EMBL" id="CP163443">
    <property type="protein sequence ID" value="XDQ51020.1"/>
    <property type="molecule type" value="Genomic_DNA"/>
</dbReference>
<gene>
    <name evidence="2" type="ORF">AB5J53_04675</name>
</gene>
<evidence type="ECO:0000313" key="2">
    <source>
        <dbReference type="EMBL" id="XDQ51020.1"/>
    </source>
</evidence>
<organism evidence="2">
    <name type="scientific">Streptomyces sp. R41</name>
    <dbReference type="NCBI Taxonomy" id="3238632"/>
    <lineage>
        <taxon>Bacteria</taxon>
        <taxon>Bacillati</taxon>
        <taxon>Actinomycetota</taxon>
        <taxon>Actinomycetes</taxon>
        <taxon>Kitasatosporales</taxon>
        <taxon>Streptomycetaceae</taxon>
        <taxon>Streptomyces</taxon>
    </lineage>
</organism>
<name>A0AB39RBE0_9ACTN</name>
<reference evidence="2" key="1">
    <citation type="submission" date="2024-07" db="EMBL/GenBank/DDBJ databases">
        <authorList>
            <person name="Yu S.T."/>
        </authorList>
    </citation>
    <scope>NUCLEOTIDE SEQUENCE</scope>
    <source>
        <strain evidence="2">R41</strain>
    </source>
</reference>
<keyword evidence="1" id="KW-0812">Transmembrane</keyword>
<dbReference type="RefSeq" id="WP_369244366.1">
    <property type="nucleotide sequence ID" value="NZ_CP163443.1"/>
</dbReference>
<keyword evidence="1" id="KW-0472">Membrane</keyword>
<feature type="transmembrane region" description="Helical" evidence="1">
    <location>
        <begin position="32"/>
        <end position="50"/>
    </location>
</feature>
<evidence type="ECO:0000256" key="1">
    <source>
        <dbReference type="SAM" id="Phobius"/>
    </source>
</evidence>
<protein>
    <submittedName>
        <fullName evidence="2">Uncharacterized protein</fullName>
    </submittedName>
</protein>
<proteinExistence type="predicted"/>
<accession>A0AB39RBE0</accession>
<keyword evidence="1" id="KW-1133">Transmembrane helix</keyword>